<proteinExistence type="predicted"/>
<evidence type="ECO:0000313" key="2">
    <source>
        <dbReference type="Proteomes" id="UP000325315"/>
    </source>
</evidence>
<comment type="caution">
    <text evidence="1">The sequence shown here is derived from an EMBL/GenBank/DDBJ whole genome shotgun (WGS) entry which is preliminary data.</text>
</comment>
<reference evidence="2" key="1">
    <citation type="journal article" date="2019" name="Plant Biotechnol. J.">
        <title>Genome sequencing of the Australian wild diploid species Gossypium australe highlights disease resistance and delayed gland morphogenesis.</title>
        <authorList>
            <person name="Cai Y."/>
            <person name="Cai X."/>
            <person name="Wang Q."/>
            <person name="Wang P."/>
            <person name="Zhang Y."/>
            <person name="Cai C."/>
            <person name="Xu Y."/>
            <person name="Wang K."/>
            <person name="Zhou Z."/>
            <person name="Wang C."/>
            <person name="Geng S."/>
            <person name="Li B."/>
            <person name="Dong Q."/>
            <person name="Hou Y."/>
            <person name="Wang H."/>
            <person name="Ai P."/>
            <person name="Liu Z."/>
            <person name="Yi F."/>
            <person name="Sun M."/>
            <person name="An G."/>
            <person name="Cheng J."/>
            <person name="Zhang Y."/>
            <person name="Shi Q."/>
            <person name="Xie Y."/>
            <person name="Shi X."/>
            <person name="Chang Y."/>
            <person name="Huang F."/>
            <person name="Chen Y."/>
            <person name="Hong S."/>
            <person name="Mi L."/>
            <person name="Sun Q."/>
            <person name="Zhang L."/>
            <person name="Zhou B."/>
            <person name="Peng R."/>
            <person name="Zhang X."/>
            <person name="Liu F."/>
        </authorList>
    </citation>
    <scope>NUCLEOTIDE SEQUENCE [LARGE SCALE GENOMIC DNA]</scope>
    <source>
        <strain evidence="2">cv. PA1801</strain>
    </source>
</reference>
<evidence type="ECO:0000313" key="1">
    <source>
        <dbReference type="EMBL" id="KAA3479293.1"/>
    </source>
</evidence>
<dbReference type="AlphaFoldDB" id="A0A5B6WCY2"/>
<keyword evidence="2" id="KW-1185">Reference proteome</keyword>
<sequence>MDDWQEWNYGHLLTTMPLLCSLKINSCLKLKSLPCHLLQKTTLQVLDIFDCPILTERYSRNGTGKDWHYISHIPTITIDAIPGGDAQILEEISIPLSPFLYHNAFRHFTSECDIFVDD</sequence>
<name>A0A5B6WCY2_9ROSI</name>
<dbReference type="EMBL" id="SMMG02000003">
    <property type="protein sequence ID" value="KAA3479293.1"/>
    <property type="molecule type" value="Genomic_DNA"/>
</dbReference>
<dbReference type="OrthoDB" id="985123at2759"/>
<dbReference type="Proteomes" id="UP000325315">
    <property type="component" value="Unassembled WGS sequence"/>
</dbReference>
<dbReference type="SUPFAM" id="SSF52047">
    <property type="entry name" value="RNI-like"/>
    <property type="match status" value="1"/>
</dbReference>
<protein>
    <submittedName>
        <fullName evidence="1">NB-ARC domain-containing protein</fullName>
    </submittedName>
</protein>
<gene>
    <name evidence="1" type="ORF">EPI10_019819</name>
</gene>
<organism evidence="1 2">
    <name type="scientific">Gossypium australe</name>
    <dbReference type="NCBI Taxonomy" id="47621"/>
    <lineage>
        <taxon>Eukaryota</taxon>
        <taxon>Viridiplantae</taxon>
        <taxon>Streptophyta</taxon>
        <taxon>Embryophyta</taxon>
        <taxon>Tracheophyta</taxon>
        <taxon>Spermatophyta</taxon>
        <taxon>Magnoliopsida</taxon>
        <taxon>eudicotyledons</taxon>
        <taxon>Gunneridae</taxon>
        <taxon>Pentapetalae</taxon>
        <taxon>rosids</taxon>
        <taxon>malvids</taxon>
        <taxon>Malvales</taxon>
        <taxon>Malvaceae</taxon>
        <taxon>Malvoideae</taxon>
        <taxon>Gossypium</taxon>
    </lineage>
</organism>
<accession>A0A5B6WCY2</accession>